<keyword evidence="7" id="KW-0238">DNA-binding</keyword>
<keyword evidence="6" id="KW-0378">Hydrolase</keyword>
<keyword evidence="14" id="KW-1185">Reference proteome</keyword>
<feature type="domain" description="ERCC4" evidence="12">
    <location>
        <begin position="685"/>
        <end position="765"/>
    </location>
</feature>
<evidence type="ECO:0000259" key="12">
    <source>
        <dbReference type="SMART" id="SM00891"/>
    </source>
</evidence>
<evidence type="ECO:0000313" key="13">
    <source>
        <dbReference type="EMBL" id="KAA0192514.1"/>
    </source>
</evidence>
<evidence type="ECO:0000256" key="11">
    <source>
        <dbReference type="SAM" id="MobiDB-lite"/>
    </source>
</evidence>
<dbReference type="Gene3D" id="1.10.150.20">
    <property type="entry name" value="5' to 3' exonuclease, C-terminal subdomain"/>
    <property type="match status" value="1"/>
</dbReference>
<dbReference type="InterPro" id="IPR006166">
    <property type="entry name" value="ERCC4_domain"/>
</dbReference>
<sequence>MHELLEYEASMLLDIHQDSSLLVVADGLGLDTIIFSTLKLHSDPHNLLLVSNYRLSEARFLKSILARDDTLHPPNIITAEVNNKEREAMYKRGGVIFVSSRILVVDLLMDRMPAALVSGVFILRAHELQEACQENFAIRLLRERNPSIFIKAVSDNAISMTSGYNHAERLMLQLGIPRLVLWPRFNIHVMNCFDDVQPHVEEVRVKLTANMVVCQSCILDLMKACIRELVSLNKTLNSEDLSLENALLPNFDFLVSLFVDPIWHQLSATSRRLIGDIASLRKLLRCLMESDAVEFLQLLETQRQAALSSLSAPDQMRRAARTCPAWFLMDQADRLLSAARDRVYSDYSKKQTNIELNPKWLILSDILREICRSDSDNNMHANQSILILVGRENTARSLERFLRRGPRAVRRFLRDGSHVGDSYKPSEPKVQKTVKSTDKQPVGSSLLTLTQLCRHASEKSSSTTNCDADLMERSDESTESDSDSDHADSKPSPKESEANPSREPSLPLGCRRVRVSSRLLSSSTSKLPVHVIIRIPPTAAQEDSVSILPENLDASLVEDYLIVNGHRLGYVLDRLQPRYVILYQPRVAWVRELEVHLARRYVKPLQTNTEETVIKDLDDVKIEPLEVFFMLYESSVEEQCYLTSLRREKEAFESLINLSSRIVIPKDAPVTILAGEQSDADQHPRVIVDMREFRSELPALLHRKGLKVSPMTLSVADYILAPHLCVERKSVSDLIGSLNSGRLFQQCTAMSRHYPNPVLLIEFSLPTKGTGSSIVSSNFGPRGESSIGFSLYTGRHSIQSGGEFDSRHLLSKLALLTIHFPNLRLFWTVTPYCTAELFAELKQGRAEPSVDRLPQDGEHLEDHNVEVVDMLLKMPGISWKNYHRVMDKLTSLHDLAQCSLERLTEILDSLECATKLFNFLHTPCDISSSKETSESGSEPGLKRPATTNPRGARLFLAGLVKTNRGRARGRAGNST</sequence>
<dbReference type="GO" id="GO:0003684">
    <property type="term" value="F:damaged DNA binding"/>
    <property type="evidence" value="ECO:0007669"/>
    <property type="project" value="TreeGrafter"/>
</dbReference>
<dbReference type="SUPFAM" id="SSF52980">
    <property type="entry name" value="Restriction endonuclease-like"/>
    <property type="match status" value="1"/>
</dbReference>
<dbReference type="EMBL" id="LUCM01005644">
    <property type="protein sequence ID" value="KAA0192514.1"/>
    <property type="molecule type" value="Genomic_DNA"/>
</dbReference>
<dbReference type="Pfam" id="PF02732">
    <property type="entry name" value="ERCC4"/>
    <property type="match status" value="1"/>
</dbReference>
<feature type="compositionally biased region" description="Low complexity" evidence="11">
    <location>
        <begin position="927"/>
        <end position="938"/>
    </location>
</feature>
<comment type="subcellular location">
    <subcellularLocation>
        <location evidence="1">Nucleus</location>
    </subcellularLocation>
</comment>
<keyword evidence="8" id="KW-0234">DNA repair</keyword>
<keyword evidence="3" id="KW-0540">Nuclease</keyword>
<dbReference type="SMART" id="SM00891">
    <property type="entry name" value="ERCC4"/>
    <property type="match status" value="1"/>
</dbReference>
<dbReference type="GO" id="GO:0000014">
    <property type="term" value="F:single-stranded DNA endodeoxyribonuclease activity"/>
    <property type="evidence" value="ECO:0007669"/>
    <property type="project" value="TreeGrafter"/>
</dbReference>
<evidence type="ECO:0000256" key="1">
    <source>
        <dbReference type="ARBA" id="ARBA00004123"/>
    </source>
</evidence>
<evidence type="ECO:0000256" key="2">
    <source>
        <dbReference type="ARBA" id="ARBA00010015"/>
    </source>
</evidence>
<evidence type="ECO:0000256" key="5">
    <source>
        <dbReference type="ARBA" id="ARBA00022763"/>
    </source>
</evidence>
<dbReference type="GO" id="GO:0003697">
    <property type="term" value="F:single-stranded DNA binding"/>
    <property type="evidence" value="ECO:0007669"/>
    <property type="project" value="TreeGrafter"/>
</dbReference>
<dbReference type="Gene3D" id="3.40.50.10130">
    <property type="match status" value="1"/>
</dbReference>
<feature type="region of interest" description="Disordered" evidence="11">
    <location>
        <begin position="927"/>
        <end position="954"/>
    </location>
</feature>
<gene>
    <name evidence="13" type="ORF">FBUS_01531</name>
</gene>
<keyword evidence="5" id="KW-0227">DNA damage</keyword>
<dbReference type="AlphaFoldDB" id="A0A8E0RY13"/>
<dbReference type="InterPro" id="IPR010994">
    <property type="entry name" value="RuvA_2-like"/>
</dbReference>
<evidence type="ECO:0000256" key="3">
    <source>
        <dbReference type="ARBA" id="ARBA00022722"/>
    </source>
</evidence>
<evidence type="ECO:0000256" key="7">
    <source>
        <dbReference type="ARBA" id="ARBA00023125"/>
    </source>
</evidence>
<protein>
    <recommendedName>
        <fullName evidence="10">DNA repair endonuclease XPF</fullName>
    </recommendedName>
</protein>
<dbReference type="GO" id="GO:0000712">
    <property type="term" value="P:resolution of meiotic recombination intermediates"/>
    <property type="evidence" value="ECO:0007669"/>
    <property type="project" value="TreeGrafter"/>
</dbReference>
<feature type="compositionally biased region" description="Basic and acidic residues" evidence="11">
    <location>
        <begin position="483"/>
        <end position="497"/>
    </location>
</feature>
<evidence type="ECO:0000256" key="4">
    <source>
        <dbReference type="ARBA" id="ARBA00022759"/>
    </source>
</evidence>
<dbReference type="SUPFAM" id="SSF47781">
    <property type="entry name" value="RuvA domain 2-like"/>
    <property type="match status" value="1"/>
</dbReference>
<dbReference type="GO" id="GO:1901255">
    <property type="term" value="P:nucleotide-excision repair involved in interstrand cross-link repair"/>
    <property type="evidence" value="ECO:0007669"/>
    <property type="project" value="TreeGrafter"/>
</dbReference>
<evidence type="ECO:0000256" key="6">
    <source>
        <dbReference type="ARBA" id="ARBA00022801"/>
    </source>
</evidence>
<evidence type="ECO:0000313" key="14">
    <source>
        <dbReference type="Proteomes" id="UP000728185"/>
    </source>
</evidence>
<dbReference type="OrthoDB" id="361020at2759"/>
<dbReference type="InterPro" id="IPR047520">
    <property type="entry name" value="XPF_nuclease"/>
</dbReference>
<keyword evidence="4 13" id="KW-0255">Endonuclease</keyword>
<dbReference type="InterPro" id="IPR011335">
    <property type="entry name" value="Restrct_endonuc-II-like"/>
</dbReference>
<evidence type="ECO:0000256" key="8">
    <source>
        <dbReference type="ARBA" id="ARBA00023204"/>
    </source>
</evidence>
<name>A0A8E0RY13_9TREM</name>
<dbReference type="PANTHER" id="PTHR10150">
    <property type="entry name" value="DNA REPAIR ENDONUCLEASE XPF"/>
    <property type="match status" value="1"/>
</dbReference>
<feature type="compositionally biased region" description="Basic and acidic residues" evidence="11">
    <location>
        <begin position="424"/>
        <end position="438"/>
    </location>
</feature>
<keyword evidence="9" id="KW-0539">Nucleus</keyword>
<comment type="similarity">
    <text evidence="2">Belongs to the XPF family.</text>
</comment>
<proteinExistence type="inferred from homology"/>
<dbReference type="PANTHER" id="PTHR10150:SF0">
    <property type="entry name" value="DNA REPAIR ENDONUCLEASE XPF"/>
    <property type="match status" value="1"/>
</dbReference>
<comment type="caution">
    <text evidence="13">The sequence shown here is derived from an EMBL/GenBank/DDBJ whole genome shotgun (WGS) entry which is preliminary data.</text>
</comment>
<evidence type="ECO:0000256" key="9">
    <source>
        <dbReference type="ARBA" id="ARBA00023242"/>
    </source>
</evidence>
<feature type="region of interest" description="Disordered" evidence="11">
    <location>
        <begin position="458"/>
        <end position="508"/>
    </location>
</feature>
<dbReference type="GO" id="GO:0000724">
    <property type="term" value="P:double-strand break repair via homologous recombination"/>
    <property type="evidence" value="ECO:0007669"/>
    <property type="project" value="TreeGrafter"/>
</dbReference>
<organism evidence="13 14">
    <name type="scientific">Fasciolopsis buskii</name>
    <dbReference type="NCBI Taxonomy" id="27845"/>
    <lineage>
        <taxon>Eukaryota</taxon>
        <taxon>Metazoa</taxon>
        <taxon>Spiralia</taxon>
        <taxon>Lophotrochozoa</taxon>
        <taxon>Platyhelminthes</taxon>
        <taxon>Trematoda</taxon>
        <taxon>Digenea</taxon>
        <taxon>Plagiorchiida</taxon>
        <taxon>Echinostomata</taxon>
        <taxon>Echinostomatoidea</taxon>
        <taxon>Fasciolidae</taxon>
        <taxon>Fasciolopsis</taxon>
    </lineage>
</organism>
<dbReference type="Proteomes" id="UP000728185">
    <property type="component" value="Unassembled WGS sequence"/>
</dbReference>
<evidence type="ECO:0000256" key="10">
    <source>
        <dbReference type="ARBA" id="ARBA00072370"/>
    </source>
</evidence>
<accession>A0A8E0RY13</accession>
<dbReference type="CDD" id="cd20078">
    <property type="entry name" value="XPF_nuclease_XPF_euk"/>
    <property type="match status" value="1"/>
</dbReference>
<reference evidence="13" key="1">
    <citation type="submission" date="2019-05" db="EMBL/GenBank/DDBJ databases">
        <title>Annotation for the trematode Fasciolopsis buski.</title>
        <authorList>
            <person name="Choi Y.-J."/>
        </authorList>
    </citation>
    <scope>NUCLEOTIDE SEQUENCE</scope>
    <source>
        <strain evidence="13">HT</strain>
        <tissue evidence="13">Whole worm</tissue>
    </source>
</reference>
<dbReference type="GO" id="GO:0000110">
    <property type="term" value="C:nucleotide-excision repair factor 1 complex"/>
    <property type="evidence" value="ECO:0007669"/>
    <property type="project" value="TreeGrafter"/>
</dbReference>
<feature type="region of interest" description="Disordered" evidence="11">
    <location>
        <begin position="416"/>
        <end position="441"/>
    </location>
</feature>
<dbReference type="FunFam" id="3.40.50.10130:FF:000002">
    <property type="entry name" value="DNA repair endonuclease XPF"/>
    <property type="match status" value="1"/>
</dbReference>